<keyword evidence="10" id="KW-1185">Reference proteome</keyword>
<dbReference type="PROSITE" id="PS50887">
    <property type="entry name" value="GGDEF"/>
    <property type="match status" value="1"/>
</dbReference>
<evidence type="ECO:0000313" key="9">
    <source>
        <dbReference type="EMBL" id="SIQ91431.1"/>
    </source>
</evidence>
<dbReference type="InterPro" id="IPR029787">
    <property type="entry name" value="Nucleotide_cyclase"/>
</dbReference>
<dbReference type="PANTHER" id="PTHR44757:SF2">
    <property type="entry name" value="BIOFILM ARCHITECTURE MAINTENANCE PROTEIN MBAA"/>
    <property type="match status" value="1"/>
</dbReference>
<dbReference type="PROSITE" id="PS50883">
    <property type="entry name" value="EAL"/>
    <property type="match status" value="1"/>
</dbReference>
<dbReference type="GO" id="GO:0016020">
    <property type="term" value="C:membrane"/>
    <property type="evidence" value="ECO:0007669"/>
    <property type="project" value="InterPro"/>
</dbReference>
<dbReference type="RefSeq" id="WP_076465534.1">
    <property type="nucleotide sequence ID" value="NZ_FTMN01000011.1"/>
</dbReference>
<dbReference type="InterPro" id="IPR000160">
    <property type="entry name" value="GGDEF_dom"/>
</dbReference>
<dbReference type="GO" id="GO:0071111">
    <property type="term" value="F:cyclic-guanylate-specific phosphodiesterase activity"/>
    <property type="evidence" value="ECO:0007669"/>
    <property type="project" value="UniProtKB-EC"/>
</dbReference>
<comment type="cofactor">
    <cofactor evidence="1">
        <name>Mg(2+)</name>
        <dbReference type="ChEBI" id="CHEBI:18420"/>
    </cofactor>
</comment>
<dbReference type="InterPro" id="IPR043128">
    <property type="entry name" value="Rev_trsase/Diguanyl_cyclase"/>
</dbReference>
<dbReference type="SMART" id="SM00052">
    <property type="entry name" value="EAL"/>
    <property type="match status" value="1"/>
</dbReference>
<dbReference type="FunFam" id="3.30.70.270:FF:000001">
    <property type="entry name" value="Diguanylate cyclase domain protein"/>
    <property type="match status" value="1"/>
</dbReference>
<evidence type="ECO:0000259" key="6">
    <source>
        <dbReference type="PROSITE" id="PS50883"/>
    </source>
</evidence>
<evidence type="ECO:0000259" key="7">
    <source>
        <dbReference type="PROSITE" id="PS50885"/>
    </source>
</evidence>
<gene>
    <name evidence="9" type="ORF">SAMN05421647_11157</name>
</gene>
<evidence type="ECO:0000256" key="4">
    <source>
        <dbReference type="ARBA" id="ARBA00051114"/>
    </source>
</evidence>
<evidence type="ECO:0000256" key="2">
    <source>
        <dbReference type="ARBA" id="ARBA00012282"/>
    </source>
</evidence>
<dbReference type="Gene3D" id="6.10.340.10">
    <property type="match status" value="1"/>
</dbReference>
<evidence type="ECO:0000256" key="5">
    <source>
        <dbReference type="SAM" id="Phobius"/>
    </source>
</evidence>
<organism evidence="9 10">
    <name type="scientific">Marinobacterium stanieri</name>
    <dbReference type="NCBI Taxonomy" id="49186"/>
    <lineage>
        <taxon>Bacteria</taxon>
        <taxon>Pseudomonadati</taxon>
        <taxon>Pseudomonadota</taxon>
        <taxon>Gammaproteobacteria</taxon>
        <taxon>Oceanospirillales</taxon>
        <taxon>Oceanospirillaceae</taxon>
        <taxon>Marinobacterium</taxon>
    </lineage>
</organism>
<name>A0A1N6WMZ2_9GAMM</name>
<dbReference type="Pfam" id="PF00563">
    <property type="entry name" value="EAL"/>
    <property type="match status" value="1"/>
</dbReference>
<evidence type="ECO:0000256" key="3">
    <source>
        <dbReference type="ARBA" id="ARBA00022636"/>
    </source>
</evidence>
<dbReference type="AlphaFoldDB" id="A0A1N6WMZ2"/>
<proteinExistence type="predicted"/>
<dbReference type="PANTHER" id="PTHR44757">
    <property type="entry name" value="DIGUANYLATE CYCLASE DGCP"/>
    <property type="match status" value="1"/>
</dbReference>
<dbReference type="InterPro" id="IPR052155">
    <property type="entry name" value="Biofilm_reg_signaling"/>
</dbReference>
<dbReference type="GO" id="GO:0007165">
    <property type="term" value="P:signal transduction"/>
    <property type="evidence" value="ECO:0007669"/>
    <property type="project" value="InterPro"/>
</dbReference>
<protein>
    <recommendedName>
        <fullName evidence="2">cyclic-guanylate-specific phosphodiesterase</fullName>
        <ecNumber evidence="2">3.1.4.52</ecNumber>
    </recommendedName>
</protein>
<evidence type="ECO:0000259" key="8">
    <source>
        <dbReference type="PROSITE" id="PS50887"/>
    </source>
</evidence>
<evidence type="ECO:0000313" key="10">
    <source>
        <dbReference type="Proteomes" id="UP000186895"/>
    </source>
</evidence>
<dbReference type="EMBL" id="FTMN01000011">
    <property type="protein sequence ID" value="SIQ91431.1"/>
    <property type="molecule type" value="Genomic_DNA"/>
</dbReference>
<feature type="domain" description="GGDEF" evidence="8">
    <location>
        <begin position="286"/>
        <end position="419"/>
    </location>
</feature>
<dbReference type="STRING" id="49186.SAMN05421647_11157"/>
<dbReference type="SMART" id="SM00267">
    <property type="entry name" value="GGDEF"/>
    <property type="match status" value="1"/>
</dbReference>
<evidence type="ECO:0000256" key="1">
    <source>
        <dbReference type="ARBA" id="ARBA00001946"/>
    </source>
</evidence>
<dbReference type="NCBIfam" id="TIGR00254">
    <property type="entry name" value="GGDEF"/>
    <property type="match status" value="1"/>
</dbReference>
<dbReference type="GO" id="GO:0071732">
    <property type="term" value="P:cellular response to nitric oxide"/>
    <property type="evidence" value="ECO:0007669"/>
    <property type="project" value="UniProtKB-ARBA"/>
</dbReference>
<feature type="transmembrane region" description="Helical" evidence="5">
    <location>
        <begin position="170"/>
        <end position="192"/>
    </location>
</feature>
<dbReference type="CDD" id="cd01949">
    <property type="entry name" value="GGDEF"/>
    <property type="match status" value="1"/>
</dbReference>
<dbReference type="InterPro" id="IPR001633">
    <property type="entry name" value="EAL_dom"/>
</dbReference>
<dbReference type="eggNOG" id="COG5001">
    <property type="taxonomic scope" value="Bacteria"/>
</dbReference>
<dbReference type="SUPFAM" id="SSF55073">
    <property type="entry name" value="Nucleotide cyclase"/>
    <property type="match status" value="1"/>
</dbReference>
<dbReference type="FunFam" id="3.20.20.450:FF:000001">
    <property type="entry name" value="Cyclic di-GMP phosphodiesterase yahA"/>
    <property type="match status" value="1"/>
</dbReference>
<keyword evidence="5" id="KW-0812">Transmembrane</keyword>
<dbReference type="Gene3D" id="3.30.70.270">
    <property type="match status" value="1"/>
</dbReference>
<dbReference type="PROSITE" id="PS50885">
    <property type="entry name" value="HAMP"/>
    <property type="match status" value="1"/>
</dbReference>
<dbReference type="Pfam" id="PF00990">
    <property type="entry name" value="GGDEF"/>
    <property type="match status" value="1"/>
</dbReference>
<dbReference type="EC" id="3.1.4.52" evidence="2"/>
<dbReference type="SUPFAM" id="SSF141868">
    <property type="entry name" value="EAL domain-like"/>
    <property type="match status" value="1"/>
</dbReference>
<dbReference type="InterPro" id="IPR035919">
    <property type="entry name" value="EAL_sf"/>
</dbReference>
<feature type="domain" description="EAL" evidence="6">
    <location>
        <begin position="428"/>
        <end position="682"/>
    </location>
</feature>
<keyword evidence="3" id="KW-0973">c-di-GMP</keyword>
<dbReference type="Gene3D" id="3.20.20.450">
    <property type="entry name" value="EAL domain"/>
    <property type="match status" value="1"/>
</dbReference>
<keyword evidence="5" id="KW-1133">Transmembrane helix</keyword>
<accession>A0A1N6WMZ2</accession>
<sequence length="685" mass="76578">MIKRLPSLYLLLVGLVLPAILVTLALSASFNYHQAKSSILMEVDRESQNSLKSLNSTISGLLEAYAVNEYEQILGNEIALTPHCALIVEDFNLSKILGSQYITGYIRSSSGKIQSYEPDNPAHKEHLNSCLQRYQTSILSNQDEAIGSLQLYSSDQPLQAELKDTLSQSLLSALLTCVLMAILLMVLSRVFFITPLDQIMAAIGDTDKTGLPNKAIPEQGPRELRALARSMNSMITSVRLSQRDLQQEKDTVNHMAHFDALTGLANRTLFNDRLESGIARAQRHHYKLALLVIDLDHFKRVNDSLGHNAGDQVLTLITQRLSQLIRSDDTLARLGGDEFTIVQEGLDNTDEACYLAQRVLHAIGQPLEVDNQLLYINSSIGISIYPDNGQSSAELLMQADAAMNLAKNEGRNDYRLFDSSLTQDAQEWLTMEARLRKALQQDELEPFFQPQINIRTGQIEGFEALARWISPEEGLISPGRFIPLAEQSGLIEALDLQIIQKSMQHFADWHRQGLNPGILSVNLNARHFQNPALIKTLQDLMSQSGFKTEWLEVEVTETQLMTKPEDAIQVLNQLHDSGIRIALDDFGTGYSSLSYIKRLPITKLKIDQSFIRDLPDDSEDASIVRSVIALAKHLGLEILAEGAETEQQINFLLNNRCDRVQGYFYARPMPADATQLYLTPEPVRA</sequence>
<keyword evidence="5" id="KW-0472">Membrane</keyword>
<dbReference type="Proteomes" id="UP000186895">
    <property type="component" value="Unassembled WGS sequence"/>
</dbReference>
<feature type="domain" description="HAMP" evidence="7">
    <location>
        <begin position="190"/>
        <end position="243"/>
    </location>
</feature>
<dbReference type="CDD" id="cd01948">
    <property type="entry name" value="EAL"/>
    <property type="match status" value="1"/>
</dbReference>
<comment type="catalytic activity">
    <reaction evidence="4">
        <text>3',3'-c-di-GMP + H2O = 5'-phosphoguanylyl(3'-&gt;5')guanosine + H(+)</text>
        <dbReference type="Rhea" id="RHEA:24902"/>
        <dbReference type="ChEBI" id="CHEBI:15377"/>
        <dbReference type="ChEBI" id="CHEBI:15378"/>
        <dbReference type="ChEBI" id="CHEBI:58754"/>
        <dbReference type="ChEBI" id="CHEBI:58805"/>
        <dbReference type="EC" id="3.1.4.52"/>
    </reaction>
    <physiologicalReaction direction="left-to-right" evidence="4">
        <dbReference type="Rhea" id="RHEA:24903"/>
    </physiologicalReaction>
</comment>
<dbReference type="InterPro" id="IPR003660">
    <property type="entry name" value="HAMP_dom"/>
</dbReference>
<reference evidence="9 10" key="1">
    <citation type="submission" date="2017-01" db="EMBL/GenBank/DDBJ databases">
        <authorList>
            <person name="Mah S.A."/>
            <person name="Swanson W.J."/>
            <person name="Moy G.W."/>
            <person name="Vacquier V.D."/>
        </authorList>
    </citation>
    <scope>NUCLEOTIDE SEQUENCE [LARGE SCALE GENOMIC DNA]</scope>
    <source>
        <strain evidence="9 10">DSM 7027</strain>
    </source>
</reference>